<feature type="region of interest" description="Disordered" evidence="1">
    <location>
        <begin position="102"/>
        <end position="121"/>
    </location>
</feature>
<name>A0A804MC12_MAIZE</name>
<protein>
    <submittedName>
        <fullName evidence="2">Uncharacterized protein</fullName>
    </submittedName>
</protein>
<dbReference type="AlphaFoldDB" id="A0A804MC12"/>
<reference evidence="3" key="1">
    <citation type="submission" date="2015-12" db="EMBL/GenBank/DDBJ databases">
        <title>Update maize B73 reference genome by single molecule sequencing technologies.</title>
        <authorList>
            <consortium name="Maize Genome Sequencing Project"/>
            <person name="Ware D."/>
        </authorList>
    </citation>
    <scope>NUCLEOTIDE SEQUENCE [LARGE SCALE GENOMIC DNA]</scope>
    <source>
        <strain evidence="3">cv. B73</strain>
    </source>
</reference>
<dbReference type="PANTHER" id="PTHR34280">
    <property type="entry name" value="OS01G0920100 PROTEIN"/>
    <property type="match status" value="1"/>
</dbReference>
<dbReference type="EnsemblPlants" id="Zm00001eb074230_T001">
    <property type="protein sequence ID" value="Zm00001eb074230_P001"/>
    <property type="gene ID" value="Zm00001eb074230"/>
</dbReference>
<evidence type="ECO:0000256" key="1">
    <source>
        <dbReference type="SAM" id="MobiDB-lite"/>
    </source>
</evidence>
<proteinExistence type="predicted"/>
<dbReference type="PANTHER" id="PTHR34280:SF1">
    <property type="entry name" value="EXPRESSED PROTEIN"/>
    <property type="match status" value="1"/>
</dbReference>
<organism evidence="2 3">
    <name type="scientific">Zea mays</name>
    <name type="common">Maize</name>
    <dbReference type="NCBI Taxonomy" id="4577"/>
    <lineage>
        <taxon>Eukaryota</taxon>
        <taxon>Viridiplantae</taxon>
        <taxon>Streptophyta</taxon>
        <taxon>Embryophyta</taxon>
        <taxon>Tracheophyta</taxon>
        <taxon>Spermatophyta</taxon>
        <taxon>Magnoliopsida</taxon>
        <taxon>Liliopsida</taxon>
        <taxon>Poales</taxon>
        <taxon>Poaceae</taxon>
        <taxon>PACMAD clade</taxon>
        <taxon>Panicoideae</taxon>
        <taxon>Andropogonodae</taxon>
        <taxon>Andropogoneae</taxon>
        <taxon>Tripsacinae</taxon>
        <taxon>Zea</taxon>
    </lineage>
</organism>
<evidence type="ECO:0000313" key="3">
    <source>
        <dbReference type="Proteomes" id="UP000007305"/>
    </source>
</evidence>
<dbReference type="Gramene" id="Zm00001eb074230_T001">
    <property type="protein sequence ID" value="Zm00001eb074230_P001"/>
    <property type="gene ID" value="Zm00001eb074230"/>
</dbReference>
<keyword evidence="3" id="KW-1185">Reference proteome</keyword>
<reference evidence="2" key="2">
    <citation type="submission" date="2019-07" db="EMBL/GenBank/DDBJ databases">
        <authorList>
            <person name="Seetharam A."/>
            <person name="Woodhouse M."/>
            <person name="Cannon E."/>
        </authorList>
    </citation>
    <scope>NUCLEOTIDE SEQUENCE [LARGE SCALE GENOMIC DNA]</scope>
    <source>
        <strain evidence="2">cv. B73</strain>
    </source>
</reference>
<dbReference type="FunCoup" id="A0A804MC12">
    <property type="interactions" value="521"/>
</dbReference>
<accession>A0A804MC12</accession>
<dbReference type="Proteomes" id="UP000007305">
    <property type="component" value="Chromosome 2"/>
</dbReference>
<sequence length="196" mass="21911">MGSKAGGLLRMATSLRYMSIKEMLLILTKQHMMQIKRQDNPNNYKILLVISFSRLCEVEAAMQTYGVCSSSRDETSFEATPWLESDCEDDFYSVNEDLTPAGSFASRTSGRNTPPPRPRDLPTLAVILKAEPLKPPPPQRRLGDLLREAQDDDNDNDTAVDGLSRDDSLRMGAEANRCCVPRLAWAISCNGRTQRK</sequence>
<dbReference type="InterPro" id="IPR038947">
    <property type="entry name" value="At3g27210-like"/>
</dbReference>
<evidence type="ECO:0000313" key="2">
    <source>
        <dbReference type="EnsemblPlants" id="Zm00001eb074230_P001"/>
    </source>
</evidence>
<reference evidence="2" key="3">
    <citation type="submission" date="2021-05" db="UniProtKB">
        <authorList>
            <consortium name="EnsemblPlants"/>
        </authorList>
    </citation>
    <scope>IDENTIFICATION</scope>
    <source>
        <strain evidence="2">cv. B73</strain>
    </source>
</reference>
<dbReference type="InParanoid" id="A0A804MC12"/>